<accession>A0A2I0XCF6</accession>
<dbReference type="AlphaFoldDB" id="A0A2I0XCF6"/>
<name>A0A2I0XCF6_9ASPA</name>
<dbReference type="Proteomes" id="UP000233837">
    <property type="component" value="Unassembled WGS sequence"/>
</dbReference>
<protein>
    <submittedName>
        <fullName evidence="1">Uncharacterized protein</fullName>
    </submittedName>
</protein>
<gene>
    <name evidence="1" type="ORF">MA16_Dca003342</name>
</gene>
<reference evidence="1 2" key="1">
    <citation type="journal article" date="2016" name="Sci. Rep.">
        <title>The Dendrobium catenatum Lindl. genome sequence provides insights into polysaccharide synthase, floral development and adaptive evolution.</title>
        <authorList>
            <person name="Zhang G.Q."/>
            <person name="Xu Q."/>
            <person name="Bian C."/>
            <person name="Tsai W.C."/>
            <person name="Yeh C.M."/>
            <person name="Liu K.W."/>
            <person name="Yoshida K."/>
            <person name="Zhang L.S."/>
            <person name="Chang S.B."/>
            <person name="Chen F."/>
            <person name="Shi Y."/>
            <person name="Su Y.Y."/>
            <person name="Zhang Y.Q."/>
            <person name="Chen L.J."/>
            <person name="Yin Y."/>
            <person name="Lin M."/>
            <person name="Huang H."/>
            <person name="Deng H."/>
            <person name="Wang Z.W."/>
            <person name="Zhu S.L."/>
            <person name="Zhao X."/>
            <person name="Deng C."/>
            <person name="Niu S.C."/>
            <person name="Huang J."/>
            <person name="Wang M."/>
            <person name="Liu G.H."/>
            <person name="Yang H.J."/>
            <person name="Xiao X.J."/>
            <person name="Hsiao Y.Y."/>
            <person name="Wu W.L."/>
            <person name="Chen Y.Y."/>
            <person name="Mitsuda N."/>
            <person name="Ohme-Takagi M."/>
            <person name="Luo Y.B."/>
            <person name="Van de Peer Y."/>
            <person name="Liu Z.J."/>
        </authorList>
    </citation>
    <scope>NUCLEOTIDE SEQUENCE [LARGE SCALE GENOMIC DNA]</scope>
    <source>
        <tissue evidence="1">The whole plant</tissue>
    </source>
</reference>
<dbReference type="EMBL" id="KZ501977">
    <property type="protein sequence ID" value="PKU85601.1"/>
    <property type="molecule type" value="Genomic_DNA"/>
</dbReference>
<evidence type="ECO:0000313" key="1">
    <source>
        <dbReference type="EMBL" id="PKU85601.1"/>
    </source>
</evidence>
<organism evidence="1 2">
    <name type="scientific">Dendrobium catenatum</name>
    <dbReference type="NCBI Taxonomy" id="906689"/>
    <lineage>
        <taxon>Eukaryota</taxon>
        <taxon>Viridiplantae</taxon>
        <taxon>Streptophyta</taxon>
        <taxon>Embryophyta</taxon>
        <taxon>Tracheophyta</taxon>
        <taxon>Spermatophyta</taxon>
        <taxon>Magnoliopsida</taxon>
        <taxon>Liliopsida</taxon>
        <taxon>Asparagales</taxon>
        <taxon>Orchidaceae</taxon>
        <taxon>Epidendroideae</taxon>
        <taxon>Malaxideae</taxon>
        <taxon>Dendrobiinae</taxon>
        <taxon>Dendrobium</taxon>
    </lineage>
</organism>
<proteinExistence type="predicted"/>
<evidence type="ECO:0000313" key="2">
    <source>
        <dbReference type="Proteomes" id="UP000233837"/>
    </source>
</evidence>
<reference evidence="1 2" key="2">
    <citation type="journal article" date="2017" name="Nature">
        <title>The Apostasia genome and the evolution of orchids.</title>
        <authorList>
            <person name="Zhang G.Q."/>
            <person name="Liu K.W."/>
            <person name="Li Z."/>
            <person name="Lohaus R."/>
            <person name="Hsiao Y.Y."/>
            <person name="Niu S.C."/>
            <person name="Wang J.Y."/>
            <person name="Lin Y.C."/>
            <person name="Xu Q."/>
            <person name="Chen L.J."/>
            <person name="Yoshida K."/>
            <person name="Fujiwara S."/>
            <person name="Wang Z.W."/>
            <person name="Zhang Y.Q."/>
            <person name="Mitsuda N."/>
            <person name="Wang M."/>
            <person name="Liu G.H."/>
            <person name="Pecoraro L."/>
            <person name="Huang H.X."/>
            <person name="Xiao X.J."/>
            <person name="Lin M."/>
            <person name="Wu X.Y."/>
            <person name="Wu W.L."/>
            <person name="Chen Y.Y."/>
            <person name="Chang S.B."/>
            <person name="Sakamoto S."/>
            <person name="Ohme-Takagi M."/>
            <person name="Yagi M."/>
            <person name="Zeng S.J."/>
            <person name="Shen C.Y."/>
            <person name="Yeh C.M."/>
            <person name="Luo Y.B."/>
            <person name="Tsai W.C."/>
            <person name="Van de Peer Y."/>
            <person name="Liu Z.J."/>
        </authorList>
    </citation>
    <scope>NUCLEOTIDE SEQUENCE [LARGE SCALE GENOMIC DNA]</scope>
    <source>
        <tissue evidence="1">The whole plant</tissue>
    </source>
</reference>
<sequence>MAFGHLTSVTYRKRIGNAHVFMVLGDLEKSLSRRVTETAVPHVLDVLNGKESEMVVLRVWDGAGAEGIEAVNTRTREKTAVGRTILDFTSKGRKGYEAVVIVS</sequence>
<keyword evidence="2" id="KW-1185">Reference proteome</keyword>